<sequence length="42" mass="4865">MVPSIVRALLASFAEWFDPLMKLYRVKSSMLIIIYYSVLVSL</sequence>
<reference evidence="1" key="1">
    <citation type="submission" date="2014-09" db="EMBL/GenBank/DDBJ databases">
        <authorList>
            <person name="Magalhaes I.L.F."/>
            <person name="Oliveira U."/>
            <person name="Santos F.R."/>
            <person name="Vidigal T.H.D.A."/>
            <person name="Brescovit A.D."/>
            <person name="Santos A.J."/>
        </authorList>
    </citation>
    <scope>NUCLEOTIDE SEQUENCE</scope>
    <source>
        <tissue evidence="1">Shoot tissue taken approximately 20 cm above the soil surface</tissue>
    </source>
</reference>
<evidence type="ECO:0000313" key="1">
    <source>
        <dbReference type="EMBL" id="JAD95462.1"/>
    </source>
</evidence>
<dbReference type="EMBL" id="GBRH01202433">
    <property type="protein sequence ID" value="JAD95462.1"/>
    <property type="molecule type" value="Transcribed_RNA"/>
</dbReference>
<protein>
    <submittedName>
        <fullName evidence="1">Uncharacterized protein</fullName>
    </submittedName>
</protein>
<name>A0A0A9EHE0_ARUDO</name>
<proteinExistence type="predicted"/>
<reference evidence="1" key="2">
    <citation type="journal article" date="2015" name="Data Brief">
        <title>Shoot transcriptome of the giant reed, Arundo donax.</title>
        <authorList>
            <person name="Barrero R.A."/>
            <person name="Guerrero F.D."/>
            <person name="Moolhuijzen P."/>
            <person name="Goolsby J.A."/>
            <person name="Tidwell J."/>
            <person name="Bellgard S.E."/>
            <person name="Bellgard M.I."/>
        </authorList>
    </citation>
    <scope>NUCLEOTIDE SEQUENCE</scope>
    <source>
        <tissue evidence="1">Shoot tissue taken approximately 20 cm above the soil surface</tissue>
    </source>
</reference>
<accession>A0A0A9EHE0</accession>
<organism evidence="1">
    <name type="scientific">Arundo donax</name>
    <name type="common">Giant reed</name>
    <name type="synonym">Donax arundinaceus</name>
    <dbReference type="NCBI Taxonomy" id="35708"/>
    <lineage>
        <taxon>Eukaryota</taxon>
        <taxon>Viridiplantae</taxon>
        <taxon>Streptophyta</taxon>
        <taxon>Embryophyta</taxon>
        <taxon>Tracheophyta</taxon>
        <taxon>Spermatophyta</taxon>
        <taxon>Magnoliopsida</taxon>
        <taxon>Liliopsida</taxon>
        <taxon>Poales</taxon>
        <taxon>Poaceae</taxon>
        <taxon>PACMAD clade</taxon>
        <taxon>Arundinoideae</taxon>
        <taxon>Arundineae</taxon>
        <taxon>Arundo</taxon>
    </lineage>
</organism>
<dbReference type="AlphaFoldDB" id="A0A0A9EHE0"/>